<dbReference type="AlphaFoldDB" id="A0A8S9KCM5"/>
<name>A0A8S9KCM5_BRACR</name>
<gene>
    <name evidence="2" type="ORF">F2Q70_00038072</name>
</gene>
<organism evidence="2">
    <name type="scientific">Brassica cretica</name>
    <name type="common">Mustard</name>
    <dbReference type="NCBI Taxonomy" id="69181"/>
    <lineage>
        <taxon>Eukaryota</taxon>
        <taxon>Viridiplantae</taxon>
        <taxon>Streptophyta</taxon>
        <taxon>Embryophyta</taxon>
        <taxon>Tracheophyta</taxon>
        <taxon>Spermatophyta</taxon>
        <taxon>Magnoliopsida</taxon>
        <taxon>eudicotyledons</taxon>
        <taxon>Gunneridae</taxon>
        <taxon>Pentapetalae</taxon>
        <taxon>rosids</taxon>
        <taxon>malvids</taxon>
        <taxon>Brassicales</taxon>
        <taxon>Brassicaceae</taxon>
        <taxon>Brassiceae</taxon>
        <taxon>Brassica</taxon>
    </lineage>
</organism>
<feature type="region of interest" description="Disordered" evidence="1">
    <location>
        <begin position="102"/>
        <end position="167"/>
    </location>
</feature>
<evidence type="ECO:0000313" key="2">
    <source>
        <dbReference type="EMBL" id="KAF2591308.1"/>
    </source>
</evidence>
<evidence type="ECO:0000256" key="1">
    <source>
        <dbReference type="SAM" id="MobiDB-lite"/>
    </source>
</evidence>
<proteinExistence type="predicted"/>
<sequence>MILIFHSFKGFSDLEDFWDDLLVSRLKYKALDDFQEVFQTTSRKSSGLLGSLLTKSAFHNRSESFGFSDLDLICRFFRSGRLLGRLTNCKAFMQKFNEVAESEVEKEESKDASDTAGLLEKLTVEETKTEEKPVEKEKTEVEADEKKKDEPEKAGEEKKTEEASPST</sequence>
<feature type="compositionally biased region" description="Basic and acidic residues" evidence="1">
    <location>
        <begin position="122"/>
        <end position="167"/>
    </location>
</feature>
<accession>A0A8S9KCM5</accession>
<dbReference type="EMBL" id="QGKY02000190">
    <property type="protein sequence ID" value="KAF2591308.1"/>
    <property type="molecule type" value="Genomic_DNA"/>
</dbReference>
<comment type="caution">
    <text evidence="2">The sequence shown here is derived from an EMBL/GenBank/DDBJ whole genome shotgun (WGS) entry which is preliminary data.</text>
</comment>
<protein>
    <submittedName>
        <fullName evidence="2">Uncharacterized protein</fullName>
    </submittedName>
</protein>
<reference evidence="2" key="1">
    <citation type="submission" date="2019-12" db="EMBL/GenBank/DDBJ databases">
        <title>Genome sequencing and annotation of Brassica cretica.</title>
        <authorList>
            <person name="Studholme D.J."/>
            <person name="Sarris P.F."/>
        </authorList>
    </citation>
    <scope>NUCLEOTIDE SEQUENCE</scope>
    <source>
        <strain evidence="2">PFS-102/07</strain>
        <tissue evidence="2">Leaf</tissue>
    </source>
</reference>